<accession>A0A9P4NXS2</accession>
<dbReference type="OrthoDB" id="4062651at2759"/>
<dbReference type="AlphaFoldDB" id="A0A9P4NXS2"/>
<evidence type="ECO:0000313" key="2">
    <source>
        <dbReference type="Proteomes" id="UP000800235"/>
    </source>
</evidence>
<keyword evidence="2" id="KW-1185">Reference proteome</keyword>
<dbReference type="InterPro" id="IPR011009">
    <property type="entry name" value="Kinase-like_dom_sf"/>
</dbReference>
<protein>
    <recommendedName>
        <fullName evidence="3">Protein kinase domain-containing protein</fullName>
    </recommendedName>
</protein>
<proteinExistence type="predicted"/>
<evidence type="ECO:0000313" key="1">
    <source>
        <dbReference type="EMBL" id="KAF2434365.1"/>
    </source>
</evidence>
<name>A0A9P4NXS2_9PEZI</name>
<dbReference type="Proteomes" id="UP000800235">
    <property type="component" value="Unassembled WGS sequence"/>
</dbReference>
<organism evidence="1 2">
    <name type="scientific">Tothia fuscella</name>
    <dbReference type="NCBI Taxonomy" id="1048955"/>
    <lineage>
        <taxon>Eukaryota</taxon>
        <taxon>Fungi</taxon>
        <taxon>Dikarya</taxon>
        <taxon>Ascomycota</taxon>
        <taxon>Pezizomycotina</taxon>
        <taxon>Dothideomycetes</taxon>
        <taxon>Pleosporomycetidae</taxon>
        <taxon>Venturiales</taxon>
        <taxon>Cylindrosympodiaceae</taxon>
        <taxon>Tothia</taxon>
    </lineage>
</organism>
<gene>
    <name evidence="1" type="ORF">EJ08DRAFT_646780</name>
</gene>
<reference evidence="1" key="1">
    <citation type="journal article" date="2020" name="Stud. Mycol.">
        <title>101 Dothideomycetes genomes: a test case for predicting lifestyles and emergence of pathogens.</title>
        <authorList>
            <person name="Haridas S."/>
            <person name="Albert R."/>
            <person name="Binder M."/>
            <person name="Bloem J."/>
            <person name="Labutti K."/>
            <person name="Salamov A."/>
            <person name="Andreopoulos B."/>
            <person name="Baker S."/>
            <person name="Barry K."/>
            <person name="Bills G."/>
            <person name="Bluhm B."/>
            <person name="Cannon C."/>
            <person name="Castanera R."/>
            <person name="Culley D."/>
            <person name="Daum C."/>
            <person name="Ezra D."/>
            <person name="Gonzalez J."/>
            <person name="Henrissat B."/>
            <person name="Kuo A."/>
            <person name="Liang C."/>
            <person name="Lipzen A."/>
            <person name="Lutzoni F."/>
            <person name="Magnuson J."/>
            <person name="Mondo S."/>
            <person name="Nolan M."/>
            <person name="Ohm R."/>
            <person name="Pangilinan J."/>
            <person name="Park H.-J."/>
            <person name="Ramirez L."/>
            <person name="Alfaro M."/>
            <person name="Sun H."/>
            <person name="Tritt A."/>
            <person name="Yoshinaga Y."/>
            <person name="Zwiers L.-H."/>
            <person name="Turgeon B."/>
            <person name="Goodwin S."/>
            <person name="Spatafora J."/>
            <person name="Crous P."/>
            <person name="Grigoriev I."/>
        </authorList>
    </citation>
    <scope>NUCLEOTIDE SEQUENCE</scope>
    <source>
        <strain evidence="1">CBS 130266</strain>
    </source>
</reference>
<comment type="caution">
    <text evidence="1">The sequence shown here is derived from an EMBL/GenBank/DDBJ whole genome shotgun (WGS) entry which is preliminary data.</text>
</comment>
<evidence type="ECO:0008006" key="3">
    <source>
        <dbReference type="Google" id="ProtNLM"/>
    </source>
</evidence>
<dbReference type="Gene3D" id="1.10.510.10">
    <property type="entry name" value="Transferase(Phosphotransferase) domain 1"/>
    <property type="match status" value="1"/>
</dbReference>
<sequence>MALPDITEGSPKGPEFEIPGWETTPEGFILYMRVRSAWLNIHIQLHNFQNSPIAQENVRKYKPKLSFSSDEDELWDYVETIASHFLPALQKLAPVVNHVGKFTLADLQSRQYYKCELEFFNELPRPGPISPMDLDEEGFLDEYQDLKPPPIQSPFPRFQLSEVEVAFSEPSTVFDIIPETVYVKGVKLFWKPSWILQESRDSIEKYRKIQQSGLSTEELATSRLYGVVVDGKGTLRGQLYHWIEFDAVLEADLVEKASSEVREKWASQIKSTVSTLHELDVVWGDVKAENVVIDKKGDAVVIDLEGGATKGWVDKDKMGTKEGDLQGLDRLVDYLLSDTCHLRTREMEVFGHGECGAGCVE</sequence>
<dbReference type="SUPFAM" id="SSF56112">
    <property type="entry name" value="Protein kinase-like (PK-like)"/>
    <property type="match status" value="1"/>
</dbReference>
<dbReference type="EMBL" id="MU007017">
    <property type="protein sequence ID" value="KAF2434365.1"/>
    <property type="molecule type" value="Genomic_DNA"/>
</dbReference>